<dbReference type="OrthoDB" id="264015at2759"/>
<dbReference type="InterPro" id="IPR031656">
    <property type="entry name" value="DAO_C"/>
</dbReference>
<dbReference type="Pfam" id="PF01266">
    <property type="entry name" value="DAO"/>
    <property type="match status" value="1"/>
</dbReference>
<keyword evidence="9" id="KW-0274">FAD</keyword>
<evidence type="ECO:0000256" key="3">
    <source>
        <dbReference type="ARBA" id="ARBA00004745"/>
    </source>
</evidence>
<sequence>MSALRLLSRGRTLGALSLATAGIYVYDDRVNAQVLQRGLRVWYNTLAVAADYKLNFRPDNADKIEDLHQRVADRLLHVCRTNGGLYIKIGQAIGTQGAVLPAPYQRNLKQLYDMAPAVPFSQVEKIFQREFGKHPDNIFVDFEREPMASASIAQVHRAKLPDGTIVAVKVQKPAIQKQIDRDLQAYRLILCLYEWMFDLPLSWSADYTIAHIRQEADFENEARNAERAWQHLQNERELVDRVYIPKIYWDYTCKTVMTAEYVDAVKLTDEEGLRALGAKKEEAMKTSIELFASQIFRSGFLHSDPHPGNILVRRHPLHPRRHQLVLIDHGLYIEESEKFRREYCELWKALFMMDTATMDRICKSWGINDSNIFASITLQKPYSPSKAVHLNTTTLADTYQLNKDMQAKIKNFLRDQELFPRELIFVSKNMDIVRANNKTLGAPVNRINIMARWAVRGLGPDTWSPSRQPSQFWQSVSAYASSKLNYWIFETSLFLMSVGFWVTNVRRRLYTTMGWGNASSFEDVLDQRMKQEILIGTTATATAAGTYLVYSESRRTQYRHAEYLRLLQEERSFQNGSSSFLASHAQAILPNAYNDALGTMDDKPHALWSPPSRDEMLRLLQTSGRKDDRSLPSGTEKEAHSGDENQFDLLVVGGGATGTGVAVDAATRGLKVALVERDDFASGTSSRSTKLVHGGVRYLQKAILEADYEQYKLVVEALHERANFLEIAPYLSYQLPIMLPVYKWWQVPYYWVGCKLYDWFAGREALESSYFLPRGKALEAFPMLKKDELVGALVYYDGQHNDARMNVSLAMTAVSHGAVVANYTEVRELLKDPKTGHVVGARVQDKLTGKEWDVKAKGVINATGPFTDGLRKMDNADNEDIVAPSAGVHIILPNYYSPGNMGLIDPSTSDGRVIFFLPWQGNTIAGTTDSPTEVTQNPLPKEEEITWILDEVKRYLDPDVKVRRGDVLAAWSGIRPLVRDPAAKNTESLVRNHMINVSENKLLTIAGGKWTTYRAMAAETVDRAIKEFDLHPVAPCRTEHVKLVGSHGYSKTMFIKLIQQFGLETEVAQHLANSYGDRAWAVASLAKASGRRWPVFGKRISPNYPYIEAEVRYAVRSEYACTAVDVIARRTRLAFLNAQAALESLPRVIEIMAEELKWDKKRQQSEFEKATEFLIAMGLPSPTTSLLYPLSKDNTSAGAPIETRSLISRITGSGAADNAALDIFSRAQFGSEEIARLQKLFQELDRDRDGHISLRELEQSLEKSNMAVSQQVFCETVNEVRHNKNSNRIEFDEFLEVMSQLREIENRKEFGKLVASLGEMRKFQVGSHVIQTNGLEVEEQDGEDVKDNRKSHRSGWWWSQLWNRGGSDGKGGEIRPERSGGGV</sequence>
<evidence type="ECO:0000256" key="11">
    <source>
        <dbReference type="ARBA" id="ARBA00022946"/>
    </source>
</evidence>
<dbReference type="GO" id="GO:0006072">
    <property type="term" value="P:glycerol-3-phosphate metabolic process"/>
    <property type="evidence" value="ECO:0007669"/>
    <property type="project" value="UniProtKB-UniRule"/>
</dbReference>
<dbReference type="InterPro" id="IPR045307">
    <property type="entry name" value="ADCK1_dom"/>
</dbReference>
<evidence type="ECO:0000256" key="7">
    <source>
        <dbReference type="ARBA" id="ARBA00022723"/>
    </source>
</evidence>
<comment type="catalytic activity">
    <reaction evidence="14">
        <text>a quinone + sn-glycerol 3-phosphate = dihydroxyacetone phosphate + a quinol</text>
        <dbReference type="Rhea" id="RHEA:18977"/>
        <dbReference type="ChEBI" id="CHEBI:24646"/>
        <dbReference type="ChEBI" id="CHEBI:57597"/>
        <dbReference type="ChEBI" id="CHEBI:57642"/>
        <dbReference type="ChEBI" id="CHEBI:132124"/>
        <dbReference type="EC" id="1.1.5.3"/>
    </reaction>
</comment>
<dbReference type="PROSITE" id="PS00018">
    <property type="entry name" value="EF_HAND_1"/>
    <property type="match status" value="1"/>
</dbReference>
<dbReference type="GO" id="GO:0005509">
    <property type="term" value="F:calcium ion binding"/>
    <property type="evidence" value="ECO:0007669"/>
    <property type="project" value="InterPro"/>
</dbReference>
<dbReference type="PANTHER" id="PTHR11985:SF15">
    <property type="entry name" value="GLYCEROL-3-PHOSPHATE DEHYDROGENASE, MITOCHONDRIAL"/>
    <property type="match status" value="1"/>
</dbReference>
<evidence type="ECO:0000256" key="5">
    <source>
        <dbReference type="ARBA" id="ARBA00013029"/>
    </source>
</evidence>
<dbReference type="GO" id="GO:0004368">
    <property type="term" value="F:glycerol-3-phosphate dehydrogenase (quinone) activity"/>
    <property type="evidence" value="ECO:0007669"/>
    <property type="project" value="UniProtKB-EC"/>
</dbReference>
<dbReference type="PROSITE" id="PS00977">
    <property type="entry name" value="FAD_G3PDH_1"/>
    <property type="match status" value="1"/>
</dbReference>
<dbReference type="Gene3D" id="1.10.8.870">
    <property type="entry name" value="Alpha-glycerophosphate oxidase, cap domain"/>
    <property type="match status" value="1"/>
</dbReference>
<evidence type="ECO:0000256" key="14">
    <source>
        <dbReference type="RuleBase" id="RU361217"/>
    </source>
</evidence>
<evidence type="ECO:0000256" key="13">
    <source>
        <dbReference type="ARBA" id="ARBA00023128"/>
    </source>
</evidence>
<dbReference type="GO" id="GO:0005739">
    <property type="term" value="C:mitochondrion"/>
    <property type="evidence" value="ECO:0007669"/>
    <property type="project" value="UniProtKB-SubCell"/>
</dbReference>
<accession>A0A261Y1R3</accession>
<proteinExistence type="inferred from homology"/>
<dbReference type="InterPro" id="IPR036188">
    <property type="entry name" value="FAD/NAD-bd_sf"/>
</dbReference>
<evidence type="ECO:0000256" key="8">
    <source>
        <dbReference type="ARBA" id="ARBA00022737"/>
    </source>
</evidence>
<evidence type="ECO:0000313" key="18">
    <source>
        <dbReference type="Proteomes" id="UP000242875"/>
    </source>
</evidence>
<dbReference type="PANTHER" id="PTHR11985">
    <property type="entry name" value="GLYCEROL-3-PHOSPHATE DEHYDROGENASE"/>
    <property type="match status" value="1"/>
</dbReference>
<gene>
    <name evidence="17" type="ORF">BZG36_02714</name>
</gene>
<feature type="region of interest" description="Disordered" evidence="15">
    <location>
        <begin position="1363"/>
        <end position="1383"/>
    </location>
</feature>
<name>A0A261Y1R3_9FUNG</name>
<protein>
    <recommendedName>
        <fullName evidence="5 14">Glycerol-3-phosphate dehydrogenase</fullName>
        <ecNumber evidence="5 14">1.1.5.3</ecNumber>
    </recommendedName>
</protein>
<dbReference type="PRINTS" id="PR01001">
    <property type="entry name" value="FADG3PDH"/>
</dbReference>
<feature type="region of interest" description="Disordered" evidence="15">
    <location>
        <begin position="623"/>
        <end position="642"/>
    </location>
</feature>
<dbReference type="Pfam" id="PF03109">
    <property type="entry name" value="ABC1"/>
    <property type="match status" value="1"/>
</dbReference>
<dbReference type="EMBL" id="MVBO01000036">
    <property type="protein sequence ID" value="OZJ04545.1"/>
    <property type="molecule type" value="Genomic_DNA"/>
</dbReference>
<comment type="subcellular location">
    <subcellularLocation>
        <location evidence="2">Mitochondrion</location>
    </subcellularLocation>
</comment>
<dbReference type="InterPro" id="IPR004147">
    <property type="entry name" value="ABC1_dom"/>
</dbReference>
<keyword evidence="8" id="KW-0677">Repeat</keyword>
<keyword evidence="13" id="KW-0496">Mitochondrion</keyword>
<evidence type="ECO:0000256" key="6">
    <source>
        <dbReference type="ARBA" id="ARBA00022630"/>
    </source>
</evidence>
<keyword evidence="6 14" id="KW-0285">Flavoprotein</keyword>
<dbReference type="InterPro" id="IPR011009">
    <property type="entry name" value="Kinase-like_dom_sf"/>
</dbReference>
<dbReference type="InterPro" id="IPR002048">
    <property type="entry name" value="EF_hand_dom"/>
</dbReference>
<evidence type="ECO:0000256" key="10">
    <source>
        <dbReference type="ARBA" id="ARBA00022837"/>
    </source>
</evidence>
<dbReference type="InterPro" id="IPR006076">
    <property type="entry name" value="FAD-dep_OxRdtase"/>
</dbReference>
<keyword evidence="10" id="KW-0106">Calcium</keyword>
<comment type="cofactor">
    <cofactor evidence="1 14">
        <name>FAD</name>
        <dbReference type="ChEBI" id="CHEBI:57692"/>
    </cofactor>
</comment>
<dbReference type="Pfam" id="PF16901">
    <property type="entry name" value="DAO_C"/>
    <property type="match status" value="1"/>
</dbReference>
<comment type="similarity">
    <text evidence="4 14">Belongs to the FAD-dependent glycerol-3-phosphate dehydrogenase family.</text>
</comment>
<keyword evidence="12 14" id="KW-0560">Oxidoreductase</keyword>
<dbReference type="PROSITE" id="PS00978">
    <property type="entry name" value="FAD_G3PDH_2"/>
    <property type="match status" value="1"/>
</dbReference>
<evidence type="ECO:0000256" key="15">
    <source>
        <dbReference type="SAM" id="MobiDB-lite"/>
    </source>
</evidence>
<dbReference type="InterPro" id="IPR018247">
    <property type="entry name" value="EF_Hand_1_Ca_BS"/>
</dbReference>
<feature type="compositionally biased region" description="Basic and acidic residues" evidence="15">
    <location>
        <begin position="1370"/>
        <end position="1383"/>
    </location>
</feature>
<feature type="compositionally biased region" description="Basic and acidic residues" evidence="15">
    <location>
        <begin position="624"/>
        <end position="642"/>
    </location>
</feature>
<dbReference type="SUPFAM" id="SSF51905">
    <property type="entry name" value="FAD/NAD(P)-binding domain"/>
    <property type="match status" value="1"/>
</dbReference>
<dbReference type="PROSITE" id="PS50222">
    <property type="entry name" value="EF_HAND_2"/>
    <property type="match status" value="1"/>
</dbReference>
<feature type="domain" description="EF-hand" evidence="16">
    <location>
        <begin position="1232"/>
        <end position="1267"/>
    </location>
</feature>
<evidence type="ECO:0000256" key="9">
    <source>
        <dbReference type="ARBA" id="ARBA00022827"/>
    </source>
</evidence>
<evidence type="ECO:0000256" key="12">
    <source>
        <dbReference type="ARBA" id="ARBA00023002"/>
    </source>
</evidence>
<dbReference type="Pfam" id="PF13499">
    <property type="entry name" value="EF-hand_7"/>
    <property type="match status" value="1"/>
</dbReference>
<dbReference type="InterPro" id="IPR000447">
    <property type="entry name" value="G3P_DH_FAD-dep"/>
</dbReference>
<dbReference type="EC" id="1.1.5.3" evidence="5 14"/>
<dbReference type="CDD" id="cd13969">
    <property type="entry name" value="ADCK1-like"/>
    <property type="match status" value="1"/>
</dbReference>
<dbReference type="InterPro" id="IPR011992">
    <property type="entry name" value="EF-hand-dom_pair"/>
</dbReference>
<dbReference type="SUPFAM" id="SSF54373">
    <property type="entry name" value="FAD-linked reductases, C-terminal domain"/>
    <property type="match status" value="1"/>
</dbReference>
<dbReference type="FunFam" id="1.10.8.870:FF:000001">
    <property type="entry name" value="Glycerol-3-phosphate dehydrogenase"/>
    <property type="match status" value="1"/>
</dbReference>
<dbReference type="CDD" id="cd00051">
    <property type="entry name" value="EFh"/>
    <property type="match status" value="1"/>
</dbReference>
<dbReference type="InterPro" id="IPR038299">
    <property type="entry name" value="DAO_C_sf"/>
</dbReference>
<keyword evidence="11" id="KW-0809">Transit peptide</keyword>
<dbReference type="SUPFAM" id="SSF56112">
    <property type="entry name" value="Protein kinase-like (PK-like)"/>
    <property type="match status" value="1"/>
</dbReference>
<dbReference type="SUPFAM" id="SSF47473">
    <property type="entry name" value="EF-hand"/>
    <property type="match status" value="1"/>
</dbReference>
<evidence type="ECO:0000256" key="4">
    <source>
        <dbReference type="ARBA" id="ARBA00007330"/>
    </source>
</evidence>
<evidence type="ECO:0000256" key="1">
    <source>
        <dbReference type="ARBA" id="ARBA00001974"/>
    </source>
</evidence>
<evidence type="ECO:0000259" key="16">
    <source>
        <dbReference type="PROSITE" id="PS50222"/>
    </source>
</evidence>
<comment type="pathway">
    <text evidence="3">Polyol metabolism; glycerol degradation.</text>
</comment>
<dbReference type="Gene3D" id="3.30.9.10">
    <property type="entry name" value="D-Amino Acid Oxidase, subunit A, domain 2"/>
    <property type="match status" value="1"/>
</dbReference>
<evidence type="ECO:0000256" key="2">
    <source>
        <dbReference type="ARBA" id="ARBA00004173"/>
    </source>
</evidence>
<keyword evidence="18" id="KW-1185">Reference proteome</keyword>
<reference evidence="17 18" key="1">
    <citation type="journal article" date="2017" name="Mycologia">
        <title>Bifiguratus adelaidae, gen. et sp. nov., a new member of Mucoromycotina in endophytic and soil-dwelling habitats.</title>
        <authorList>
            <person name="Torres-Cruz T.J."/>
            <person name="Billingsley Tobias T.L."/>
            <person name="Almatruk M."/>
            <person name="Hesse C."/>
            <person name="Kuske C.R."/>
            <person name="Desiro A."/>
            <person name="Benucci G.M."/>
            <person name="Bonito G."/>
            <person name="Stajich J.E."/>
            <person name="Dunlap C."/>
            <person name="Arnold A.E."/>
            <person name="Porras-Alfaro A."/>
        </authorList>
    </citation>
    <scope>NUCLEOTIDE SEQUENCE [LARGE SCALE GENOMIC DNA]</scope>
    <source>
        <strain evidence="17 18">AZ0501</strain>
    </source>
</reference>
<dbReference type="Gene3D" id="3.50.50.60">
    <property type="entry name" value="FAD/NAD(P)-binding domain"/>
    <property type="match status" value="1"/>
</dbReference>
<organism evidence="17 18">
    <name type="scientific">Bifiguratus adelaidae</name>
    <dbReference type="NCBI Taxonomy" id="1938954"/>
    <lineage>
        <taxon>Eukaryota</taxon>
        <taxon>Fungi</taxon>
        <taxon>Fungi incertae sedis</taxon>
        <taxon>Mucoromycota</taxon>
        <taxon>Mucoromycotina</taxon>
        <taxon>Endogonomycetes</taxon>
        <taxon>Endogonales</taxon>
        <taxon>Endogonales incertae sedis</taxon>
        <taxon>Bifiguratus</taxon>
    </lineage>
</organism>
<keyword evidence="7" id="KW-0479">Metal-binding</keyword>
<dbReference type="FunFam" id="3.30.9.10:FF:000001">
    <property type="entry name" value="Glycerol-3-phosphate dehydrogenase"/>
    <property type="match status" value="1"/>
</dbReference>
<dbReference type="Proteomes" id="UP000242875">
    <property type="component" value="Unassembled WGS sequence"/>
</dbReference>
<comment type="caution">
    <text evidence="17">The sequence shown here is derived from an EMBL/GenBank/DDBJ whole genome shotgun (WGS) entry which is preliminary data.</text>
</comment>
<dbReference type="Gene3D" id="1.10.238.10">
    <property type="entry name" value="EF-hand"/>
    <property type="match status" value="1"/>
</dbReference>
<evidence type="ECO:0000313" key="17">
    <source>
        <dbReference type="EMBL" id="OZJ04545.1"/>
    </source>
</evidence>